<feature type="transmembrane region" description="Helical" evidence="1">
    <location>
        <begin position="148"/>
        <end position="168"/>
    </location>
</feature>
<evidence type="ECO:0000259" key="2">
    <source>
        <dbReference type="Pfam" id="PF12158"/>
    </source>
</evidence>
<evidence type="ECO:0000313" key="3">
    <source>
        <dbReference type="EMBL" id="RHA83643.1"/>
    </source>
</evidence>
<dbReference type="InterPro" id="IPR021994">
    <property type="entry name" value="DUF3592"/>
</dbReference>
<keyword evidence="1" id="KW-1133">Transmembrane helix</keyword>
<name>A0A413TF38_9FIRM</name>
<evidence type="ECO:0000313" key="4">
    <source>
        <dbReference type="Proteomes" id="UP000283492"/>
    </source>
</evidence>
<evidence type="ECO:0000256" key="1">
    <source>
        <dbReference type="SAM" id="Phobius"/>
    </source>
</evidence>
<gene>
    <name evidence="3" type="ORF">DW914_16280</name>
</gene>
<dbReference type="AlphaFoldDB" id="A0A413TF38"/>
<accession>A0A413TF38</accession>
<keyword evidence="1" id="KW-0812">Transmembrane</keyword>
<dbReference type="Proteomes" id="UP000283492">
    <property type="component" value="Unassembled WGS sequence"/>
</dbReference>
<comment type="caution">
    <text evidence="3">The sequence shown here is derived from an EMBL/GenBank/DDBJ whole genome shotgun (WGS) entry which is preliminary data.</text>
</comment>
<feature type="transmembrane region" description="Helical" evidence="1">
    <location>
        <begin position="35"/>
        <end position="56"/>
    </location>
</feature>
<dbReference type="EMBL" id="QSFX01000039">
    <property type="protein sequence ID" value="RHA83643.1"/>
    <property type="molecule type" value="Genomic_DNA"/>
</dbReference>
<proteinExistence type="predicted"/>
<reference evidence="3 4" key="1">
    <citation type="submission" date="2018-08" db="EMBL/GenBank/DDBJ databases">
        <title>A genome reference for cultivated species of the human gut microbiota.</title>
        <authorList>
            <person name="Zou Y."/>
            <person name="Xue W."/>
            <person name="Luo G."/>
        </authorList>
    </citation>
    <scope>NUCLEOTIDE SEQUENCE [LARGE SCALE GENOMIC DNA]</scope>
    <source>
        <strain evidence="3 4">AM42-1AC</strain>
    </source>
</reference>
<sequence>MKLKSNLQMRNLCFMNNKIESERDGMKKGINIKNVIVSLVFLIIGIGMLLFVLFVVLPAMTHNAEVCTLEVEAVVIENEPYWTTTGDGESVRRYRQIGEYTVDNKKITLTITDQKTDPVPEGTKITLWVNPDNPYNFINSREINLIDIVVPIAIPIGIMLFGVLDLVFNLKKEQ</sequence>
<dbReference type="Pfam" id="PF12158">
    <property type="entry name" value="DUF3592"/>
    <property type="match status" value="1"/>
</dbReference>
<keyword evidence="1" id="KW-0472">Membrane</keyword>
<organism evidence="3 4">
    <name type="scientific">Roseburia inulinivorans</name>
    <dbReference type="NCBI Taxonomy" id="360807"/>
    <lineage>
        <taxon>Bacteria</taxon>
        <taxon>Bacillati</taxon>
        <taxon>Bacillota</taxon>
        <taxon>Clostridia</taxon>
        <taxon>Lachnospirales</taxon>
        <taxon>Lachnospiraceae</taxon>
        <taxon>Roseburia</taxon>
    </lineage>
</organism>
<feature type="domain" description="DUF3592" evidence="2">
    <location>
        <begin position="71"/>
        <end position="137"/>
    </location>
</feature>
<protein>
    <submittedName>
        <fullName evidence="3">DUF3592 domain-containing protein</fullName>
    </submittedName>
</protein>